<dbReference type="AlphaFoldDB" id="A0AA90SRQ3"/>
<name>A0AA90SRQ3_9ACTN</name>
<accession>A0AA90SRQ3</accession>
<protein>
    <submittedName>
        <fullName evidence="1">Uncharacterized protein</fullName>
    </submittedName>
</protein>
<evidence type="ECO:0000313" key="2">
    <source>
        <dbReference type="Proteomes" id="UP001178281"/>
    </source>
</evidence>
<keyword evidence="2" id="KW-1185">Reference proteome</keyword>
<dbReference type="RefSeq" id="WP_305111890.1">
    <property type="nucleotide sequence ID" value="NZ_JAUTIX010000005.1"/>
</dbReference>
<evidence type="ECO:0000313" key="1">
    <source>
        <dbReference type="EMBL" id="MDP0399186.1"/>
    </source>
</evidence>
<gene>
    <name evidence="1" type="ORF">Q7X28_14745</name>
</gene>
<comment type="caution">
    <text evidence="1">The sequence shown here is derived from an EMBL/GenBank/DDBJ whole genome shotgun (WGS) entry which is preliminary data.</text>
</comment>
<reference evidence="1" key="1">
    <citation type="submission" date="2023-08" db="EMBL/GenBank/DDBJ databases">
        <title>The draft genome of Tsukamurella strandjordii strain 050030.</title>
        <authorList>
            <person name="Zhao F."/>
            <person name="Feng Y."/>
            <person name="Zong Z."/>
        </authorList>
    </citation>
    <scope>NUCLEOTIDE SEQUENCE</scope>
    <source>
        <strain evidence="1">050030</strain>
    </source>
</reference>
<dbReference type="Proteomes" id="UP001178281">
    <property type="component" value="Unassembled WGS sequence"/>
</dbReference>
<proteinExistence type="predicted"/>
<dbReference type="EMBL" id="JAUTIX010000005">
    <property type="protein sequence ID" value="MDP0399186.1"/>
    <property type="molecule type" value="Genomic_DNA"/>
</dbReference>
<sequence length="107" mass="11515">MIQYTSFDYSEPPTATARRDAQFGCGIEASVGVDPNNSRSDSDTAVVSFTAGGQGGSLNFRIRSEHGDDVVDIIPRGGNIEIPELADAMEWAAQELRRQHAEACNPT</sequence>
<organism evidence="1 2">
    <name type="scientific">Tsukamurella strandjordii</name>
    <dbReference type="NCBI Taxonomy" id="147577"/>
    <lineage>
        <taxon>Bacteria</taxon>
        <taxon>Bacillati</taxon>
        <taxon>Actinomycetota</taxon>
        <taxon>Actinomycetes</taxon>
        <taxon>Mycobacteriales</taxon>
        <taxon>Tsukamurellaceae</taxon>
        <taxon>Tsukamurella</taxon>
    </lineage>
</organism>